<evidence type="ECO:0000256" key="3">
    <source>
        <dbReference type="ARBA" id="ARBA00023125"/>
    </source>
</evidence>
<reference evidence="6 7" key="1">
    <citation type="submission" date="2019-11" db="EMBL/GenBank/DDBJ databases">
        <title>Description of Pedobacter sp. LMG 31462T.</title>
        <authorList>
            <person name="Carlier A."/>
            <person name="Qi S."/>
            <person name="Vandamme P."/>
        </authorList>
    </citation>
    <scope>NUCLEOTIDE SEQUENCE [LARGE SCALE GENOMIC DNA]</scope>
    <source>
        <strain evidence="6 7">LMG 31462</strain>
    </source>
</reference>
<name>A0ABR6EUB0_9SPHI</name>
<dbReference type="InterPro" id="IPR007627">
    <property type="entry name" value="RNA_pol_sigma70_r2"/>
</dbReference>
<dbReference type="SUPFAM" id="SSF88946">
    <property type="entry name" value="Sigma2 domain of RNA polymerase sigma factors"/>
    <property type="match status" value="1"/>
</dbReference>
<sequence>MRALKISNSITNRKRDSLEKYLNELGKFELLKIDEEIQLAMRIAEGDEAALERLVNANLRFVISVSKKYQDKGVRLSDLISEGNIGLIKAAKRYDHTKGFKFISFAVWWIRQAILSAISDQQRMVRLPGNQLVGNATINKAAMRLEQKLERMPTIEEIAAEIGFKEGRVLEHQESALPSISLDKPINEESGFCLLDKIASSTVKPSDDELMKESLAEDIKRCLVILPEREQKILSLYYGLHDCTETTLDDMVFIFDLSKERLRQLKDKALKTLRNSPKSELIREYLD</sequence>
<evidence type="ECO:0000313" key="7">
    <source>
        <dbReference type="Proteomes" id="UP000636110"/>
    </source>
</evidence>
<dbReference type="PROSITE" id="PS00715">
    <property type="entry name" value="SIGMA70_1"/>
    <property type="match status" value="1"/>
</dbReference>
<dbReference type="InterPro" id="IPR013324">
    <property type="entry name" value="RNA_pol_sigma_r3/r4-like"/>
</dbReference>
<dbReference type="InterPro" id="IPR014284">
    <property type="entry name" value="RNA_pol_sigma-70_dom"/>
</dbReference>
<dbReference type="InterPro" id="IPR000943">
    <property type="entry name" value="RNA_pol_sigma70"/>
</dbReference>
<keyword evidence="3" id="KW-0238">DNA-binding</keyword>
<comment type="caution">
    <text evidence="6">The sequence shown here is derived from an EMBL/GenBank/DDBJ whole genome shotgun (WGS) entry which is preliminary data.</text>
</comment>
<organism evidence="6 7">
    <name type="scientific">Pedobacter gandavensis</name>
    <dbReference type="NCBI Taxonomy" id="2679963"/>
    <lineage>
        <taxon>Bacteria</taxon>
        <taxon>Pseudomonadati</taxon>
        <taxon>Bacteroidota</taxon>
        <taxon>Sphingobacteriia</taxon>
        <taxon>Sphingobacteriales</taxon>
        <taxon>Sphingobacteriaceae</taxon>
        <taxon>Pedobacter</taxon>
    </lineage>
</organism>
<dbReference type="PANTHER" id="PTHR30603">
    <property type="entry name" value="RNA POLYMERASE SIGMA FACTOR RPO"/>
    <property type="match status" value="1"/>
</dbReference>
<dbReference type="Pfam" id="PF04542">
    <property type="entry name" value="Sigma70_r2"/>
    <property type="match status" value="1"/>
</dbReference>
<dbReference type="InterPro" id="IPR013325">
    <property type="entry name" value="RNA_pol_sigma_r2"/>
</dbReference>
<keyword evidence="4" id="KW-0804">Transcription</keyword>
<dbReference type="SUPFAM" id="SSF88659">
    <property type="entry name" value="Sigma3 and sigma4 domains of RNA polymerase sigma factors"/>
    <property type="match status" value="2"/>
</dbReference>
<dbReference type="Gene3D" id="1.10.10.10">
    <property type="entry name" value="Winged helix-like DNA-binding domain superfamily/Winged helix DNA-binding domain"/>
    <property type="match status" value="2"/>
</dbReference>
<evidence type="ECO:0000256" key="1">
    <source>
        <dbReference type="ARBA" id="ARBA00023015"/>
    </source>
</evidence>
<dbReference type="Proteomes" id="UP000636110">
    <property type="component" value="Unassembled WGS sequence"/>
</dbReference>
<dbReference type="PRINTS" id="PR00046">
    <property type="entry name" value="SIGMA70FCT"/>
</dbReference>
<gene>
    <name evidence="6" type="ORF">GM920_08005</name>
</gene>
<accession>A0ABR6EUB0</accession>
<dbReference type="Gene3D" id="1.20.120.1810">
    <property type="match status" value="1"/>
</dbReference>
<evidence type="ECO:0000256" key="4">
    <source>
        <dbReference type="ARBA" id="ARBA00023163"/>
    </source>
</evidence>
<dbReference type="Pfam" id="PF00140">
    <property type="entry name" value="Sigma70_r1_2"/>
    <property type="match status" value="1"/>
</dbReference>
<evidence type="ECO:0000313" key="6">
    <source>
        <dbReference type="EMBL" id="MBB2148853.1"/>
    </source>
</evidence>
<evidence type="ECO:0000256" key="2">
    <source>
        <dbReference type="ARBA" id="ARBA00023082"/>
    </source>
</evidence>
<dbReference type="InterPro" id="IPR036388">
    <property type="entry name" value="WH-like_DNA-bd_sf"/>
</dbReference>
<dbReference type="Pfam" id="PF04545">
    <property type="entry name" value="Sigma70_r4"/>
    <property type="match status" value="1"/>
</dbReference>
<dbReference type="InterPro" id="IPR009042">
    <property type="entry name" value="RNA_pol_sigma70_r1_2"/>
</dbReference>
<dbReference type="InterPro" id="IPR050239">
    <property type="entry name" value="Sigma-70_RNA_pol_init_factors"/>
</dbReference>
<dbReference type="PANTHER" id="PTHR30603:SF47">
    <property type="entry name" value="RNA POLYMERASE SIGMA FACTOR SIGD, CHLOROPLASTIC"/>
    <property type="match status" value="1"/>
</dbReference>
<evidence type="ECO:0000259" key="5">
    <source>
        <dbReference type="PROSITE" id="PS00715"/>
    </source>
</evidence>
<dbReference type="Pfam" id="PF04539">
    <property type="entry name" value="Sigma70_r3"/>
    <property type="match status" value="1"/>
</dbReference>
<keyword evidence="1" id="KW-0805">Transcription regulation</keyword>
<dbReference type="EMBL" id="WNXC01000002">
    <property type="protein sequence ID" value="MBB2148853.1"/>
    <property type="molecule type" value="Genomic_DNA"/>
</dbReference>
<keyword evidence="2" id="KW-0731">Sigma factor</keyword>
<proteinExistence type="predicted"/>
<feature type="domain" description="RNA polymerase sigma-70" evidence="5">
    <location>
        <begin position="78"/>
        <end position="91"/>
    </location>
</feature>
<keyword evidence="7" id="KW-1185">Reference proteome</keyword>
<dbReference type="NCBIfam" id="TIGR02937">
    <property type="entry name" value="sigma70-ECF"/>
    <property type="match status" value="1"/>
</dbReference>
<dbReference type="InterPro" id="IPR007624">
    <property type="entry name" value="RNA_pol_sigma70_r3"/>
</dbReference>
<protein>
    <submittedName>
        <fullName evidence="6">Sigma-70 family RNA polymerase sigma factor</fullName>
    </submittedName>
</protein>
<dbReference type="InterPro" id="IPR007630">
    <property type="entry name" value="RNA_pol_sigma70_r4"/>
</dbReference>
<dbReference type="RefSeq" id="WP_182955513.1">
    <property type="nucleotide sequence ID" value="NZ_WNXC01000002.1"/>
</dbReference>